<proteinExistence type="predicted"/>
<accession>A0A1D3SIA3</accession>
<name>A0A1D3SIA3_PLABE</name>
<feature type="transmembrane region" description="Helical" evidence="1">
    <location>
        <begin position="778"/>
        <end position="799"/>
    </location>
</feature>
<evidence type="ECO:0000256" key="1">
    <source>
        <dbReference type="SAM" id="Phobius"/>
    </source>
</evidence>
<dbReference type="Proteomes" id="UP000219974">
    <property type="component" value="Chromosome 14"/>
</dbReference>
<keyword evidence="1" id="KW-1133">Transmembrane helix</keyword>
<feature type="transmembrane region" description="Helical" evidence="1">
    <location>
        <begin position="6"/>
        <end position="26"/>
    </location>
</feature>
<protein>
    <submittedName>
        <fullName evidence="2">Uncharacterized protein</fullName>
    </submittedName>
</protein>
<evidence type="ECO:0000313" key="2">
    <source>
        <dbReference type="EMBL" id="SCO63086.1"/>
    </source>
</evidence>
<dbReference type="VEuPathDB" id="PlasmoDB:PBANKA_1461500"/>
<evidence type="ECO:0000313" key="3">
    <source>
        <dbReference type="Proteomes" id="UP000219974"/>
    </source>
</evidence>
<sequence length="814" mass="96076">MNSRSYCVFFYTISLFVYIFIIYSLNKYERHKLPIKRLEHISAYIQNVHKNGSYKKNIIENENSLHNSNLIIKIYIVCGCKGKISSNVLGSKLKEYMDKKIISDIKKKGDDRPNYFIKENDLFDIKLDLIDFDKIQNYEHSKYSSICKNSDDNFIKNTYYIYIDENDEKASESHFILSTSNIIEILHKKIEINKEANIYYEKFVKEAWNVITNFIFLKSRSRLLNFVPEIDLNFYLASSLYNKENYKKGENTEYSHKKNRNETEVNKSDDISLNRDNNTCIATWDFYTDFYYPYMQDFVEKLLNIFQINIYQQIISNINIYKISEKKNGKYIKDSEINKITNKTRLIILDKVTKFTNTFDDVIFSNILKRPTYEIPKNINLITIFPNEHDIYFYNHFENKIETAASFIEWGIIYINNSMISGLKRQQVKTNKQIVNVSSQANLISSIYISHLRKFLGLCSNFSDYIYNIFNPNEYDIKNLNTISEEDNNLIIYSIKGKDDFDFLLYYNIPLKSRISDYETLGLMREAFTHYINETIKNMNKFISISNISIYIKIPNSSVYVFNNILNNLECSIYYMQGKRCEYISDINETIIQKFHSYMKQDELENKFTFIDKSEDSNNKNNNMNISSNKMGVYYKIGITLARAAYQDSLQLLKDDSISIYEIMSKDFLLASILPILIPCIFPTIFSFFRCEYISDINETIIQKFHSYMKQDELENKFTFIDKSEDSNNKNNNMNISSNKMGVYYKIGITLARAAYQDSLQLLKDDSISIYEIMSKDFLLASILPILIPCIFPTIFSFFREFFKGINKRTVKAD</sequence>
<dbReference type="EMBL" id="LT608278">
    <property type="protein sequence ID" value="SCO63086.1"/>
    <property type="molecule type" value="Genomic_DNA"/>
</dbReference>
<keyword evidence="1" id="KW-0472">Membrane</keyword>
<dbReference type="AlphaFoldDB" id="A0A1D3SIA3"/>
<reference evidence="2 3" key="1">
    <citation type="submission" date="2016-08" db="EMBL/GenBank/DDBJ databases">
        <authorList>
            <consortium name="Pathogen Informatics"/>
        </authorList>
    </citation>
    <scope>NUCLEOTIDE SEQUENCE [LARGE SCALE GENOMIC DNA]</scope>
    <source>
        <strain evidence="2 3">SP11 RLL</strain>
    </source>
</reference>
<organism evidence="2 3">
    <name type="scientific">Plasmodium berghei</name>
    <dbReference type="NCBI Taxonomy" id="5821"/>
    <lineage>
        <taxon>Eukaryota</taxon>
        <taxon>Sar</taxon>
        <taxon>Alveolata</taxon>
        <taxon>Apicomplexa</taxon>
        <taxon>Aconoidasida</taxon>
        <taxon>Haemosporida</taxon>
        <taxon>Plasmodiidae</taxon>
        <taxon>Plasmodium</taxon>
        <taxon>Plasmodium (Vinckeia)</taxon>
    </lineage>
</organism>
<keyword evidence="1" id="KW-0812">Transmembrane</keyword>
<gene>
    <name evidence="2" type="ORF">PBSP11RLL_000478500</name>
</gene>
<feature type="transmembrane region" description="Helical" evidence="1">
    <location>
        <begin position="668"/>
        <end position="689"/>
    </location>
</feature>